<dbReference type="STRING" id="1617426.TR69_WS6001000620"/>
<accession>A0A136LY93</accession>
<evidence type="ECO:0000313" key="2">
    <source>
        <dbReference type="Proteomes" id="UP000070457"/>
    </source>
</evidence>
<organism evidence="1 2">
    <name type="scientific">candidate division WS6 bacterium OLB20</name>
    <dbReference type="NCBI Taxonomy" id="1617426"/>
    <lineage>
        <taxon>Bacteria</taxon>
        <taxon>Candidatus Dojkabacteria</taxon>
    </lineage>
</organism>
<dbReference type="EMBL" id="JYNZ01000003">
    <property type="protein sequence ID" value="KXK26613.1"/>
    <property type="molecule type" value="Genomic_DNA"/>
</dbReference>
<reference evidence="1 2" key="1">
    <citation type="submission" date="2015-02" db="EMBL/GenBank/DDBJ databases">
        <title>Improved understanding of the partial-nitritation anammox process through 23 genomes representing the majority of the microbial community.</title>
        <authorList>
            <person name="Speth D.R."/>
            <person name="In T Zandt M."/>
            <person name="Guerrero Cruz S."/>
            <person name="Jetten M.S."/>
            <person name="Dutilh B.E."/>
        </authorList>
    </citation>
    <scope>NUCLEOTIDE SEQUENCE [LARGE SCALE GENOMIC DNA]</scope>
    <source>
        <strain evidence="1">OLB20</strain>
    </source>
</reference>
<evidence type="ECO:0000313" key="1">
    <source>
        <dbReference type="EMBL" id="KXK26613.1"/>
    </source>
</evidence>
<sequence length="95" mass="11208">MMQLVQEKFGDDTDIDFLNQEAGRLYDIFGDNLVDYFEPMLTEGQKEEFDKLVDQGANQDNLLNYLVDNIPDLETQILQVLVQFREQYLRQQQEA</sequence>
<dbReference type="AlphaFoldDB" id="A0A136LY93"/>
<dbReference type="Proteomes" id="UP000070457">
    <property type="component" value="Unassembled WGS sequence"/>
</dbReference>
<comment type="caution">
    <text evidence="1">The sequence shown here is derived from an EMBL/GenBank/DDBJ whole genome shotgun (WGS) entry which is preliminary data.</text>
</comment>
<gene>
    <name evidence="1" type="ORF">TR69_WS6001000620</name>
</gene>
<protein>
    <submittedName>
        <fullName evidence="1">Uncharacterized protein</fullName>
    </submittedName>
</protein>
<name>A0A136LY93_9BACT</name>
<proteinExistence type="predicted"/>